<keyword evidence="3" id="KW-1185">Reference proteome</keyword>
<organism evidence="2 3">
    <name type="scientific">Kribbella kalugense</name>
    <dbReference type="NCBI Taxonomy" id="2512221"/>
    <lineage>
        <taxon>Bacteria</taxon>
        <taxon>Bacillati</taxon>
        <taxon>Actinomycetota</taxon>
        <taxon>Actinomycetes</taxon>
        <taxon>Propionibacteriales</taxon>
        <taxon>Kribbellaceae</taxon>
        <taxon>Kribbella</taxon>
    </lineage>
</organism>
<comment type="caution">
    <text evidence="2">The sequence shown here is derived from an EMBL/GenBank/DDBJ whole genome shotgun (WGS) entry which is preliminary data.</text>
</comment>
<gene>
    <name evidence="2" type="ORF">EV650_0898</name>
</gene>
<evidence type="ECO:0000313" key="3">
    <source>
        <dbReference type="Proteomes" id="UP000295447"/>
    </source>
</evidence>
<evidence type="ECO:0000256" key="1">
    <source>
        <dbReference type="SAM" id="MobiDB-lite"/>
    </source>
</evidence>
<accession>A0A4R7ZWK0</accession>
<name>A0A4R7ZWK0_9ACTN</name>
<dbReference type="EMBL" id="SODF01000001">
    <property type="protein sequence ID" value="TDW22066.1"/>
    <property type="molecule type" value="Genomic_DNA"/>
</dbReference>
<evidence type="ECO:0000313" key="2">
    <source>
        <dbReference type="EMBL" id="TDW22066.1"/>
    </source>
</evidence>
<dbReference type="RefSeq" id="WP_134115602.1">
    <property type="nucleotide sequence ID" value="NZ_SODF01000001.1"/>
</dbReference>
<protein>
    <submittedName>
        <fullName evidence="2">Uncharacterized protein</fullName>
    </submittedName>
</protein>
<sequence>MGIQRTADAPCGRFGMPRAAGFVMRAIELVRSEQLTGGLHVSEEQLERVAIDDLDLRGEDDDVIEHEDASPEATAEAGLTEDGVVLAPTDDIEFEEDDSGVAQ</sequence>
<dbReference type="Proteomes" id="UP000295447">
    <property type="component" value="Unassembled WGS sequence"/>
</dbReference>
<proteinExistence type="predicted"/>
<feature type="region of interest" description="Disordered" evidence="1">
    <location>
        <begin position="66"/>
        <end position="103"/>
    </location>
</feature>
<feature type="compositionally biased region" description="Acidic residues" evidence="1">
    <location>
        <begin position="90"/>
        <end position="103"/>
    </location>
</feature>
<dbReference type="AlphaFoldDB" id="A0A4R7ZWK0"/>
<reference evidence="2 3" key="1">
    <citation type="submission" date="2019-03" db="EMBL/GenBank/DDBJ databases">
        <title>Genomic Encyclopedia of Type Strains, Phase III (KMG-III): the genomes of soil and plant-associated and newly described type strains.</title>
        <authorList>
            <person name="Whitman W."/>
        </authorList>
    </citation>
    <scope>NUCLEOTIDE SEQUENCE [LARGE SCALE GENOMIC DNA]</scope>
    <source>
        <strain evidence="2 3">VKM Ac-2570</strain>
    </source>
</reference>